<organism evidence="6 7">
    <name type="scientific">Amycolatopsis alkalitolerans</name>
    <dbReference type="NCBI Taxonomy" id="2547244"/>
    <lineage>
        <taxon>Bacteria</taxon>
        <taxon>Bacillati</taxon>
        <taxon>Actinomycetota</taxon>
        <taxon>Actinomycetes</taxon>
        <taxon>Pseudonocardiales</taxon>
        <taxon>Pseudonocardiaceae</taxon>
        <taxon>Amycolatopsis</taxon>
    </lineage>
</organism>
<evidence type="ECO:0000259" key="4">
    <source>
        <dbReference type="PROSITE" id="PS51077"/>
    </source>
</evidence>
<sequence>MAKSRPGLSSVDNALQLVRLLAQHRALRLSEVSDLLGVAPSTAHRLLNSLRAQGFAEQETRNGPYRPGPVLREVGLASAGMDVRQVVRPALERLSARTGETVSLGVLEGRNIRFVDGIEGTQTVRVGNRTGVLIPAHCTAAGKAIMAVLSEVEFERRFAGRGLERRTPESISAWPELTRELTAIRKAGFAMNVEEGEKGVSAVGAAVCDVVGAPVASINVVLPSTRMPTKRVGRELAGMVLDAVADASAALREITR</sequence>
<dbReference type="GO" id="GO:0045892">
    <property type="term" value="P:negative regulation of DNA-templated transcription"/>
    <property type="evidence" value="ECO:0007669"/>
    <property type="project" value="TreeGrafter"/>
</dbReference>
<dbReference type="SUPFAM" id="SSF46785">
    <property type="entry name" value="Winged helix' DNA-binding domain"/>
    <property type="match status" value="1"/>
</dbReference>
<dbReference type="InterPro" id="IPR036390">
    <property type="entry name" value="WH_DNA-bd_sf"/>
</dbReference>
<dbReference type="Pfam" id="PF01614">
    <property type="entry name" value="IclR_C"/>
    <property type="match status" value="1"/>
</dbReference>
<name>A0A5C4M253_9PSEU</name>
<dbReference type="PANTHER" id="PTHR30136">
    <property type="entry name" value="HELIX-TURN-HELIX TRANSCRIPTIONAL REGULATOR, ICLR FAMILY"/>
    <property type="match status" value="1"/>
</dbReference>
<dbReference type="EMBL" id="VDFW01000007">
    <property type="protein sequence ID" value="TNC26925.1"/>
    <property type="molecule type" value="Genomic_DNA"/>
</dbReference>
<gene>
    <name evidence="6" type="ORF">FG385_10850</name>
</gene>
<dbReference type="Pfam" id="PF09339">
    <property type="entry name" value="HTH_IclR"/>
    <property type="match status" value="1"/>
</dbReference>
<protein>
    <submittedName>
        <fullName evidence="6">IclR family transcriptional regulator</fullName>
    </submittedName>
</protein>
<dbReference type="AlphaFoldDB" id="A0A5C4M253"/>
<dbReference type="InterPro" id="IPR036388">
    <property type="entry name" value="WH-like_DNA-bd_sf"/>
</dbReference>
<dbReference type="Gene3D" id="3.30.450.40">
    <property type="match status" value="1"/>
</dbReference>
<keyword evidence="1" id="KW-0805">Transcription regulation</keyword>
<dbReference type="PROSITE" id="PS51078">
    <property type="entry name" value="ICLR_ED"/>
    <property type="match status" value="1"/>
</dbReference>
<dbReference type="Gene3D" id="1.10.10.10">
    <property type="entry name" value="Winged helix-like DNA-binding domain superfamily/Winged helix DNA-binding domain"/>
    <property type="match status" value="1"/>
</dbReference>
<dbReference type="RefSeq" id="WP_139096533.1">
    <property type="nucleotide sequence ID" value="NZ_VDFW01000007.1"/>
</dbReference>
<proteinExistence type="predicted"/>
<accession>A0A5C4M253</accession>
<evidence type="ECO:0000256" key="1">
    <source>
        <dbReference type="ARBA" id="ARBA00023015"/>
    </source>
</evidence>
<dbReference type="PROSITE" id="PS51077">
    <property type="entry name" value="HTH_ICLR"/>
    <property type="match status" value="1"/>
</dbReference>
<evidence type="ECO:0000259" key="5">
    <source>
        <dbReference type="PROSITE" id="PS51078"/>
    </source>
</evidence>
<dbReference type="OrthoDB" id="7274111at2"/>
<dbReference type="SUPFAM" id="SSF55781">
    <property type="entry name" value="GAF domain-like"/>
    <property type="match status" value="1"/>
</dbReference>
<evidence type="ECO:0000256" key="2">
    <source>
        <dbReference type="ARBA" id="ARBA00023125"/>
    </source>
</evidence>
<keyword evidence="3" id="KW-0804">Transcription</keyword>
<feature type="domain" description="IclR-ED" evidence="5">
    <location>
        <begin position="70"/>
        <end position="256"/>
    </location>
</feature>
<dbReference type="InterPro" id="IPR050707">
    <property type="entry name" value="HTH_MetabolicPath_Reg"/>
</dbReference>
<keyword evidence="7" id="KW-1185">Reference proteome</keyword>
<dbReference type="GO" id="GO:0003700">
    <property type="term" value="F:DNA-binding transcription factor activity"/>
    <property type="evidence" value="ECO:0007669"/>
    <property type="project" value="TreeGrafter"/>
</dbReference>
<evidence type="ECO:0000313" key="7">
    <source>
        <dbReference type="Proteomes" id="UP000305546"/>
    </source>
</evidence>
<evidence type="ECO:0000256" key="3">
    <source>
        <dbReference type="ARBA" id="ARBA00023163"/>
    </source>
</evidence>
<dbReference type="PANTHER" id="PTHR30136:SF24">
    <property type="entry name" value="HTH-TYPE TRANSCRIPTIONAL REPRESSOR ALLR"/>
    <property type="match status" value="1"/>
</dbReference>
<evidence type="ECO:0000313" key="6">
    <source>
        <dbReference type="EMBL" id="TNC26925.1"/>
    </source>
</evidence>
<dbReference type="SMART" id="SM00346">
    <property type="entry name" value="HTH_ICLR"/>
    <property type="match status" value="1"/>
</dbReference>
<comment type="caution">
    <text evidence="6">The sequence shown here is derived from an EMBL/GenBank/DDBJ whole genome shotgun (WGS) entry which is preliminary data.</text>
</comment>
<reference evidence="6 7" key="1">
    <citation type="submission" date="2019-06" db="EMBL/GenBank/DDBJ databases">
        <title>Amycolatopsis alkalitolerans sp. nov., isolated from Gastrodia elata Blume.</title>
        <authorList>
            <person name="Narsing Rao M.P."/>
            <person name="Li W.J."/>
        </authorList>
    </citation>
    <scope>NUCLEOTIDE SEQUENCE [LARGE SCALE GENOMIC DNA]</scope>
    <source>
        <strain evidence="6 7">SYSUP0005</strain>
    </source>
</reference>
<dbReference type="GO" id="GO:0003677">
    <property type="term" value="F:DNA binding"/>
    <property type="evidence" value="ECO:0007669"/>
    <property type="project" value="UniProtKB-KW"/>
</dbReference>
<feature type="domain" description="HTH iclR-type" evidence="4">
    <location>
        <begin position="8"/>
        <end position="69"/>
    </location>
</feature>
<dbReference type="InterPro" id="IPR029016">
    <property type="entry name" value="GAF-like_dom_sf"/>
</dbReference>
<dbReference type="Proteomes" id="UP000305546">
    <property type="component" value="Unassembled WGS sequence"/>
</dbReference>
<dbReference type="InterPro" id="IPR014757">
    <property type="entry name" value="Tscrpt_reg_IclR_C"/>
</dbReference>
<dbReference type="InterPro" id="IPR005471">
    <property type="entry name" value="Tscrpt_reg_IclR_N"/>
</dbReference>
<keyword evidence="2" id="KW-0238">DNA-binding</keyword>